<dbReference type="NCBIfam" id="TIGR04257">
    <property type="entry name" value="nanowire_3heme"/>
    <property type="match status" value="2"/>
</dbReference>
<dbReference type="SUPFAM" id="SSF48695">
    <property type="entry name" value="Multiheme cytochromes"/>
    <property type="match status" value="2"/>
</dbReference>
<dbReference type="Pfam" id="PF14522">
    <property type="entry name" value="Cytochrome_C7"/>
    <property type="match status" value="2"/>
</dbReference>
<dbReference type="AlphaFoldDB" id="A0A2U3QI14"/>
<feature type="domain" description="Cytochrome c7-like" evidence="2">
    <location>
        <begin position="231"/>
        <end position="292"/>
    </location>
</feature>
<dbReference type="Gene3D" id="3.90.10.10">
    <property type="entry name" value="Cytochrome C3"/>
    <property type="match status" value="2"/>
</dbReference>
<evidence type="ECO:0000313" key="4">
    <source>
        <dbReference type="Proteomes" id="UP000245125"/>
    </source>
</evidence>
<accession>A0A2U3QI14</accession>
<keyword evidence="4" id="KW-1185">Reference proteome</keyword>
<dbReference type="PANTHER" id="PTHR39425">
    <property type="entry name" value="LIPOPROTEIN CYTOCHROME C"/>
    <property type="match status" value="1"/>
</dbReference>
<keyword evidence="1" id="KW-1133">Transmembrane helix</keyword>
<feature type="transmembrane region" description="Helical" evidence="1">
    <location>
        <begin position="39"/>
        <end position="59"/>
    </location>
</feature>
<name>A0A2U3QI14_9BACT</name>
<evidence type="ECO:0000313" key="3">
    <source>
        <dbReference type="EMBL" id="SPQ01043.1"/>
    </source>
</evidence>
<evidence type="ECO:0000256" key="1">
    <source>
        <dbReference type="SAM" id="Phobius"/>
    </source>
</evidence>
<dbReference type="InterPro" id="IPR036280">
    <property type="entry name" value="Multihaem_cyt_sf"/>
</dbReference>
<dbReference type="InterPro" id="IPR029467">
    <property type="entry name" value="Cyt_c7-like"/>
</dbReference>
<dbReference type="EMBL" id="OUUY01000087">
    <property type="protein sequence ID" value="SPQ01043.1"/>
    <property type="molecule type" value="Genomic_DNA"/>
</dbReference>
<dbReference type="InterPro" id="IPR026352">
    <property type="entry name" value="Nanowire_3heme"/>
</dbReference>
<keyword evidence="1" id="KW-0812">Transmembrane</keyword>
<gene>
    <name evidence="3" type="ORF">NBG4_400011</name>
</gene>
<reference evidence="4" key="1">
    <citation type="submission" date="2018-03" db="EMBL/GenBank/DDBJ databases">
        <authorList>
            <person name="Zecchin S."/>
        </authorList>
    </citation>
    <scope>NUCLEOTIDE SEQUENCE [LARGE SCALE GENOMIC DNA]</scope>
</reference>
<evidence type="ECO:0000259" key="2">
    <source>
        <dbReference type="Pfam" id="PF14522"/>
    </source>
</evidence>
<feature type="domain" description="Cytochrome c7-like" evidence="2">
    <location>
        <begin position="81"/>
        <end position="159"/>
    </location>
</feature>
<dbReference type="Proteomes" id="UP000245125">
    <property type="component" value="Unassembled WGS sequence"/>
</dbReference>
<dbReference type="PANTHER" id="PTHR39425:SF1">
    <property type="entry name" value="CYTOCHROME C7-LIKE DOMAIN-CONTAINING PROTEIN"/>
    <property type="match status" value="1"/>
</dbReference>
<sequence>MKPPLENLSELQRKVFLRVLQLPFVSEPKGNKSIHLCKLFTLSLFLLFVAMAVPAMNIVPPDIYGRVVINNYSKKAGLAPVVFDHWLHRAKFTCRLCHIDVGFAMEAGATKISAATNIKGFHCGSCHNGSRVFGGRKTFGSCSNNFKQEEAARCERCHSLGKDVKKEYEFDTFTKGLPKKGLGNGIDWEKAEDKGFISPINFLEGISVKRAPLKMDKDVIIESKGTWMSDVLFSHKKHAIWNGCEVCHPEIFPSTKKGTVKYSMLQISGGEYCGVCHNNVAFPYIECQRCHTKPVH</sequence>
<proteinExistence type="predicted"/>
<keyword evidence="1" id="KW-0472">Membrane</keyword>
<protein>
    <recommendedName>
        <fullName evidence="2">Cytochrome c7-like domain-containing protein</fullName>
    </recommendedName>
</protein>
<organism evidence="3 4">
    <name type="scientific">Candidatus Sulfobium mesophilum</name>
    <dbReference type="NCBI Taxonomy" id="2016548"/>
    <lineage>
        <taxon>Bacteria</taxon>
        <taxon>Pseudomonadati</taxon>
        <taxon>Nitrospirota</taxon>
        <taxon>Nitrospiria</taxon>
        <taxon>Nitrospirales</taxon>
        <taxon>Nitrospiraceae</taxon>
        <taxon>Candidatus Sulfobium</taxon>
    </lineage>
</organism>